<dbReference type="RefSeq" id="WP_330090136.1">
    <property type="nucleotide sequence ID" value="NZ_JAUZMY010000002.1"/>
</dbReference>
<evidence type="ECO:0000259" key="1">
    <source>
        <dbReference type="PROSITE" id="PS51186"/>
    </source>
</evidence>
<dbReference type="InterPro" id="IPR000182">
    <property type="entry name" value="GNAT_dom"/>
</dbReference>
<dbReference type="Proteomes" id="UP001356095">
    <property type="component" value="Unassembled WGS sequence"/>
</dbReference>
<name>A0ABU7K1K6_9ACTN</name>
<evidence type="ECO:0000313" key="2">
    <source>
        <dbReference type="EMBL" id="MEE2036139.1"/>
    </source>
</evidence>
<comment type="caution">
    <text evidence="2">The sequence shown here is derived from an EMBL/GenBank/DDBJ whole genome shotgun (WGS) entry which is preliminary data.</text>
</comment>
<dbReference type="InterPro" id="IPR016181">
    <property type="entry name" value="Acyl_CoA_acyltransferase"/>
</dbReference>
<protein>
    <submittedName>
        <fullName evidence="2">GNAT family N-acetyltransferase</fullName>
    </submittedName>
</protein>
<dbReference type="SUPFAM" id="SSF55729">
    <property type="entry name" value="Acyl-CoA N-acyltransferases (Nat)"/>
    <property type="match status" value="1"/>
</dbReference>
<dbReference type="Pfam" id="PF13302">
    <property type="entry name" value="Acetyltransf_3"/>
    <property type="match status" value="1"/>
</dbReference>
<evidence type="ECO:0000313" key="3">
    <source>
        <dbReference type="Proteomes" id="UP001356095"/>
    </source>
</evidence>
<keyword evidence="3" id="KW-1185">Reference proteome</keyword>
<gene>
    <name evidence="2" type="ORF">Q8791_02750</name>
</gene>
<proteinExistence type="predicted"/>
<feature type="domain" description="N-acetyltransferase" evidence="1">
    <location>
        <begin position="2"/>
        <end position="169"/>
    </location>
</feature>
<reference evidence="2 3" key="1">
    <citation type="submission" date="2023-08" db="EMBL/GenBank/DDBJ databases">
        <authorList>
            <person name="Girao M."/>
            <person name="Carvalho M.F."/>
        </authorList>
    </citation>
    <scope>NUCLEOTIDE SEQUENCE [LARGE SCALE GENOMIC DNA]</scope>
    <source>
        <strain evidence="2 3">CT-R113</strain>
    </source>
</reference>
<accession>A0ABU7K1K6</accession>
<dbReference type="EMBL" id="JAUZMY010000002">
    <property type="protein sequence ID" value="MEE2036139.1"/>
    <property type="molecule type" value="Genomic_DNA"/>
</dbReference>
<dbReference type="Gene3D" id="3.40.630.30">
    <property type="match status" value="1"/>
</dbReference>
<dbReference type="PROSITE" id="PS51186">
    <property type="entry name" value="GNAT"/>
    <property type="match status" value="1"/>
</dbReference>
<organism evidence="2 3">
    <name type="scientific">Nocardiopsis codii</name>
    <dbReference type="NCBI Taxonomy" id="3065942"/>
    <lineage>
        <taxon>Bacteria</taxon>
        <taxon>Bacillati</taxon>
        <taxon>Actinomycetota</taxon>
        <taxon>Actinomycetes</taxon>
        <taxon>Streptosporangiales</taxon>
        <taxon>Nocardiopsidaceae</taxon>
        <taxon>Nocardiopsis</taxon>
    </lineage>
</organism>
<dbReference type="PANTHER" id="PTHR43441">
    <property type="entry name" value="RIBOSOMAL-PROTEIN-SERINE ACETYLTRANSFERASE"/>
    <property type="match status" value="1"/>
</dbReference>
<dbReference type="InterPro" id="IPR051908">
    <property type="entry name" value="Ribosomal_N-acetyltransferase"/>
</dbReference>
<dbReference type="PANTHER" id="PTHR43441:SF10">
    <property type="entry name" value="ACETYLTRANSFERASE"/>
    <property type="match status" value="1"/>
</dbReference>
<sequence>MYRLREWEAGDAARVLEAFGDPELAWQDPEPSTTPDEAAGWIDRRLDLAREGTAFGFAIVEGDGPPLGHAQVSVTSRAHDLGWVSYWTHAEARGRGVATAGALLVSSFAFAELDLFRLELGHRLNNPGSCLAACRAGYRPEGTERQKLRYGTERFDTGTHARLATDPVEGVELRACGSRP</sequence>